<keyword evidence="1" id="KW-0812">Transmembrane</keyword>
<evidence type="ECO:0000256" key="1">
    <source>
        <dbReference type="SAM" id="Phobius"/>
    </source>
</evidence>
<protein>
    <submittedName>
        <fullName evidence="2">Pentapeptide-repeat containing protein</fullName>
    </submittedName>
</protein>
<sequence length="69" mass="7532">MPSSWKRVLTLEKRPKPIGGWRIAIAVAIALVVILSSLAIGGIYLNGWPKWGIGEREITSTTTERDAEG</sequence>
<dbReference type="Proteomes" id="UP000191901">
    <property type="component" value="Chromosome"/>
</dbReference>
<reference evidence="2 3" key="1">
    <citation type="journal article" date="2016" name="Biochim. Biophys. Acta">
        <title>Characterization of red-shifted phycobilisomes isolated from the chlorophyll f-containing cyanobacterium Halomicronema hongdechloris.</title>
        <authorList>
            <person name="Li Y."/>
            <person name="Lin Y."/>
            <person name="Garvey C.J."/>
            <person name="Birch D."/>
            <person name="Corkery R.W."/>
            <person name="Loughlin P.C."/>
            <person name="Scheer H."/>
            <person name="Willows R.D."/>
            <person name="Chen M."/>
        </authorList>
    </citation>
    <scope>NUCLEOTIDE SEQUENCE [LARGE SCALE GENOMIC DNA]</scope>
    <source>
        <strain evidence="2 3">C2206</strain>
    </source>
</reference>
<gene>
    <name evidence="2" type="ORF">XM38_020510</name>
</gene>
<organism evidence="2 3">
    <name type="scientific">Halomicronema hongdechloris C2206</name>
    <dbReference type="NCBI Taxonomy" id="1641165"/>
    <lineage>
        <taxon>Bacteria</taxon>
        <taxon>Bacillati</taxon>
        <taxon>Cyanobacteriota</taxon>
        <taxon>Cyanophyceae</taxon>
        <taxon>Nodosilineales</taxon>
        <taxon>Nodosilineaceae</taxon>
        <taxon>Halomicronema</taxon>
    </lineage>
</organism>
<keyword evidence="1" id="KW-0472">Membrane</keyword>
<feature type="transmembrane region" description="Helical" evidence="1">
    <location>
        <begin position="21"/>
        <end position="45"/>
    </location>
</feature>
<keyword evidence="3" id="KW-1185">Reference proteome</keyword>
<dbReference type="RefSeq" id="WP_080809612.1">
    <property type="nucleotide sequence ID" value="NZ_CP021983.2"/>
</dbReference>
<accession>A0A1Z3HLB8</accession>
<proteinExistence type="predicted"/>
<evidence type="ECO:0000313" key="3">
    <source>
        <dbReference type="Proteomes" id="UP000191901"/>
    </source>
</evidence>
<dbReference type="STRING" id="1641165.XM38_12380"/>
<evidence type="ECO:0000313" key="2">
    <source>
        <dbReference type="EMBL" id="ASC71101.1"/>
    </source>
</evidence>
<name>A0A1Z3HLB8_9CYAN</name>
<dbReference type="KEGG" id="hhg:XM38_020510"/>
<dbReference type="EMBL" id="CP021983">
    <property type="protein sequence ID" value="ASC71101.1"/>
    <property type="molecule type" value="Genomic_DNA"/>
</dbReference>
<dbReference type="AlphaFoldDB" id="A0A1Z3HLB8"/>
<keyword evidence="1" id="KW-1133">Transmembrane helix</keyword>